<organism evidence="3 4">
    <name type="scientific">Stylophora pistillata</name>
    <name type="common">Smooth cauliflower coral</name>
    <dbReference type="NCBI Taxonomy" id="50429"/>
    <lineage>
        <taxon>Eukaryota</taxon>
        <taxon>Metazoa</taxon>
        <taxon>Cnidaria</taxon>
        <taxon>Anthozoa</taxon>
        <taxon>Hexacorallia</taxon>
        <taxon>Scleractinia</taxon>
        <taxon>Astrocoeniina</taxon>
        <taxon>Pocilloporidae</taxon>
        <taxon>Stylophora</taxon>
    </lineage>
</organism>
<dbReference type="PROSITE" id="PS50033">
    <property type="entry name" value="UBX"/>
    <property type="match status" value="1"/>
</dbReference>
<dbReference type="Proteomes" id="UP000225706">
    <property type="component" value="Unassembled WGS sequence"/>
</dbReference>
<comment type="caution">
    <text evidence="3">The sequence shown here is derived from an EMBL/GenBank/DDBJ whole genome shotgun (WGS) entry which is preliminary data.</text>
</comment>
<evidence type="ECO:0000313" key="4">
    <source>
        <dbReference type="Proteomes" id="UP000225706"/>
    </source>
</evidence>
<keyword evidence="4" id="KW-1185">Reference proteome</keyword>
<dbReference type="SUPFAM" id="SSF143503">
    <property type="entry name" value="PUG domain-like"/>
    <property type="match status" value="1"/>
</dbReference>
<dbReference type="SUPFAM" id="SSF52833">
    <property type="entry name" value="Thioredoxin-like"/>
    <property type="match status" value="1"/>
</dbReference>
<proteinExistence type="predicted"/>
<dbReference type="InterPro" id="IPR009060">
    <property type="entry name" value="UBA-like_sf"/>
</dbReference>
<dbReference type="AlphaFoldDB" id="A0A2B4SZQ1"/>
<dbReference type="OrthoDB" id="5971664at2759"/>
<dbReference type="InterPro" id="IPR015940">
    <property type="entry name" value="UBA"/>
</dbReference>
<dbReference type="InterPro" id="IPR029071">
    <property type="entry name" value="Ubiquitin-like_domsf"/>
</dbReference>
<feature type="compositionally biased region" description="Basic and acidic residues" evidence="1">
    <location>
        <begin position="337"/>
        <end position="346"/>
    </location>
</feature>
<evidence type="ECO:0000256" key="1">
    <source>
        <dbReference type="SAM" id="MobiDB-lite"/>
    </source>
</evidence>
<dbReference type="Gene3D" id="1.20.58.2190">
    <property type="match status" value="1"/>
</dbReference>
<dbReference type="Gene3D" id="1.10.8.10">
    <property type="entry name" value="DNA helicase RuvA subunit, C-terminal domain"/>
    <property type="match status" value="1"/>
</dbReference>
<dbReference type="SUPFAM" id="SSF54236">
    <property type="entry name" value="Ubiquitin-like"/>
    <property type="match status" value="1"/>
</dbReference>
<dbReference type="InterPro" id="IPR001012">
    <property type="entry name" value="UBX_dom"/>
</dbReference>
<reference evidence="4" key="1">
    <citation type="journal article" date="2017" name="bioRxiv">
        <title>Comparative analysis of the genomes of Stylophora pistillata and Acropora digitifera provides evidence for extensive differences between species of corals.</title>
        <authorList>
            <person name="Voolstra C.R."/>
            <person name="Li Y."/>
            <person name="Liew Y.J."/>
            <person name="Baumgarten S."/>
            <person name="Zoccola D."/>
            <person name="Flot J.-F."/>
            <person name="Tambutte S."/>
            <person name="Allemand D."/>
            <person name="Aranda M."/>
        </authorList>
    </citation>
    <scope>NUCLEOTIDE SEQUENCE [LARGE SCALE GENOMIC DNA]</scope>
</reference>
<dbReference type="Pfam" id="PF22562">
    <property type="entry name" value="UBA_7"/>
    <property type="match status" value="1"/>
</dbReference>
<gene>
    <name evidence="3" type="ORF">AWC38_SpisGene348</name>
</gene>
<dbReference type="SUPFAM" id="SSF46934">
    <property type="entry name" value="UBA-like"/>
    <property type="match status" value="1"/>
</dbReference>
<feature type="domain" description="UBX" evidence="2">
    <location>
        <begin position="185"/>
        <end position="248"/>
    </location>
</feature>
<name>A0A2B4SZQ1_STYPI</name>
<feature type="region of interest" description="Disordered" evidence="1">
    <location>
        <begin position="337"/>
        <end position="368"/>
    </location>
</feature>
<accession>A0A2B4SZQ1</accession>
<dbReference type="InterPro" id="IPR036249">
    <property type="entry name" value="Thioredoxin-like_sf"/>
</dbReference>
<dbReference type="Gene3D" id="3.10.20.90">
    <property type="entry name" value="Phosphatidylinositol 3-kinase Catalytic Subunit, Chain A, domain 1"/>
    <property type="match status" value="1"/>
</dbReference>
<protein>
    <recommendedName>
        <fullName evidence="2">UBX domain-containing protein</fullName>
    </recommendedName>
</protein>
<evidence type="ECO:0000259" key="2">
    <source>
        <dbReference type="PROSITE" id="PS50033"/>
    </source>
</evidence>
<sequence>MSGNPKFNTTIWQLEQARTFLLFAGFEQEGDFLFLPSSVKLDGAKLLIDEALGTSPSSQALPVTGNPSSVSQPSSVLKLNKQKDSSLFDQDVKADLTLLSYMKEMGYDIAMAETALIATKNIGIQLAIEWINQNPDKAKAPLRFSGAKVLQGNTQINNQEPIACNLPAASAPVASRSQKTIDERHKFQEKLRLEAIEEAKEVLKQWPTNDAVSLDDISLMTSFPQRRICDLESTLQAAGLVTRATVVVQKTDQQGVVVQGEGAVCGVRNITKLDDWQSIQSERDKLIVVQFYANWSVSDPYDSLNAKYGMNRQVLFVRVNIDQLKTVAQVEGTDMEDLRQQIEENMKGPSDTIPQEEPSQDDLNHDPR</sequence>
<evidence type="ECO:0000313" key="3">
    <source>
        <dbReference type="EMBL" id="PFX34786.1"/>
    </source>
</evidence>
<dbReference type="InterPro" id="IPR036339">
    <property type="entry name" value="PUB-like_dom_sf"/>
</dbReference>
<dbReference type="EMBL" id="LSMT01000002">
    <property type="protein sequence ID" value="PFX34786.1"/>
    <property type="molecule type" value="Genomic_DNA"/>
</dbReference>